<evidence type="ECO:0000313" key="3">
    <source>
        <dbReference type="EMBL" id="KWX03226.1"/>
    </source>
</evidence>
<dbReference type="Proteomes" id="UP000070188">
    <property type="component" value="Unassembled WGS sequence"/>
</dbReference>
<name>A0A132MZR9_9ACTN</name>
<dbReference type="AlphaFoldDB" id="A0A132MZR9"/>
<evidence type="ECO:0000313" key="4">
    <source>
        <dbReference type="Proteomes" id="UP000070188"/>
    </source>
</evidence>
<comment type="caution">
    <text evidence="3">The sequence shown here is derived from an EMBL/GenBank/DDBJ whole genome shotgun (WGS) entry which is preliminary data.</text>
</comment>
<dbReference type="STRING" id="1469144.LI90_4277"/>
<dbReference type="InterPro" id="IPR008687">
    <property type="entry name" value="MobC"/>
</dbReference>
<feature type="domain" description="Bacterial mobilisation" evidence="2">
    <location>
        <begin position="91"/>
        <end position="112"/>
    </location>
</feature>
<organism evidence="3 4">
    <name type="scientific">Carbonactinospora thermoautotrophica</name>
    <dbReference type="NCBI Taxonomy" id="1469144"/>
    <lineage>
        <taxon>Bacteria</taxon>
        <taxon>Bacillati</taxon>
        <taxon>Actinomycetota</taxon>
        <taxon>Actinomycetes</taxon>
        <taxon>Kitasatosporales</taxon>
        <taxon>Carbonactinosporaceae</taxon>
        <taxon>Carbonactinospora</taxon>
    </lineage>
</organism>
<sequence>MDGGPAERRRRGGRPPTAQGKRRTRGITVRLTDEEYAAWEWAATSAGYRQTAAWVRDVVAAALEGRALVRGVGLPREVLLFVAELRHLGNEIIREGNNLNQVARFMNATDGEVPEYAARLLPLVRRNQEMVLDLLERIRAAAGSVPDSAGPDR</sequence>
<evidence type="ECO:0000256" key="1">
    <source>
        <dbReference type="SAM" id="MobiDB-lite"/>
    </source>
</evidence>
<proteinExistence type="predicted"/>
<evidence type="ECO:0000259" key="2">
    <source>
        <dbReference type="Pfam" id="PF05713"/>
    </source>
</evidence>
<gene>
    <name evidence="3" type="ORF">LI90_4277</name>
</gene>
<dbReference type="Pfam" id="PF05713">
    <property type="entry name" value="MobC"/>
    <property type="match status" value="1"/>
</dbReference>
<dbReference type="PATRIC" id="fig|1469144.10.peg.4588"/>
<keyword evidence="4" id="KW-1185">Reference proteome</keyword>
<accession>A0A132MZR9</accession>
<reference evidence="4" key="1">
    <citation type="submission" date="2015-04" db="EMBL/GenBank/DDBJ databases">
        <title>Physiological reanalysis, assessment of diazotrophy, and genome sequences of multiple isolates of Streptomyces thermoautotrophicus.</title>
        <authorList>
            <person name="MacKellar D.C."/>
            <person name="Lieber L."/>
            <person name="Norman J."/>
            <person name="Bolger A."/>
            <person name="Tobin C."/>
            <person name="Murray J.W."/>
            <person name="Chang R."/>
            <person name="Ford T."/>
            <person name="Nguyen P.Q."/>
            <person name="Woodward J."/>
            <person name="Permingeat H."/>
            <person name="Joshi N.S."/>
            <person name="Silver P.A."/>
            <person name="Usadel B."/>
            <person name="Rutherford A.W."/>
            <person name="Friesen M."/>
            <person name="Prell J."/>
        </authorList>
    </citation>
    <scope>NUCLEOTIDE SEQUENCE [LARGE SCALE GENOMIC DNA]</scope>
    <source>
        <strain evidence="4">H1</strain>
    </source>
</reference>
<dbReference type="RefSeq" id="WP_066890781.1">
    <property type="nucleotide sequence ID" value="NZ_LAXD01000001.1"/>
</dbReference>
<feature type="region of interest" description="Disordered" evidence="1">
    <location>
        <begin position="1"/>
        <end position="24"/>
    </location>
</feature>
<protein>
    <recommendedName>
        <fullName evidence="2">Bacterial mobilisation domain-containing protein</fullName>
    </recommendedName>
</protein>
<dbReference type="EMBL" id="LAXD01000001">
    <property type="protein sequence ID" value="KWX03226.1"/>
    <property type="molecule type" value="Genomic_DNA"/>
</dbReference>